<evidence type="ECO:0000256" key="2">
    <source>
        <dbReference type="ARBA" id="ARBA00022475"/>
    </source>
</evidence>
<evidence type="ECO:0000256" key="3">
    <source>
        <dbReference type="ARBA" id="ARBA00022692"/>
    </source>
</evidence>
<feature type="transmembrane region" description="Helical" evidence="6">
    <location>
        <begin position="12"/>
        <end position="35"/>
    </location>
</feature>
<keyword evidence="8" id="KW-1185">Reference proteome</keyword>
<keyword evidence="2" id="KW-1003">Cell membrane</keyword>
<sequence>MSKNSYLKGAAILSVGAILAKFLGIFFKIPLAHIVGDVGLGLYAYPYPIYNFFLAISVIGLPVAISKMVSERAALGNYRESHRVFKIALVLLIIIGGVSSLLLYSLRNVIISVLNWHPDTYYALIGISFAPFFVSLMSAFRGYFQGLQVMTPTAVSQIIESIGRVIGGLGLSVLLVNLYGIPQAAGGASFGATAGAMAGSAFLVFLYISKRKNIQRRIDRSPKGKTESTQMILKQLLAISIPACISATVTSLMGIIDTSMVPARLAQAGFTMNESAALFGQMTQKAQTLVNVPLTLSTALSASLVPAISEVVALRDRKELQSRVELGIRSVLLIALPAAVGLSLLSGPIIRLLFGDSDGGNILAILSYSVIFVMLTATLQSILQGLNQMIIPIKNLLIGAMVKVIANYILVAIPRINIQGAAIGSIIAYAVAAFLNYRSVVKYTKTKTHIGQTVIKPVIAVCIMGVVVSIVYYSIYELLGNSIATLLSIGLGGIVYFFVLLLIGGITSQEMEVIPGGNRLTPILKKIGFLRREKK</sequence>
<feature type="transmembrane region" description="Helical" evidence="6">
    <location>
        <begin position="395"/>
        <end position="413"/>
    </location>
</feature>
<dbReference type="PANTHER" id="PTHR30250">
    <property type="entry name" value="PST FAMILY PREDICTED COLANIC ACID TRANSPORTER"/>
    <property type="match status" value="1"/>
</dbReference>
<feature type="transmembrane region" description="Helical" evidence="6">
    <location>
        <begin position="482"/>
        <end position="503"/>
    </location>
</feature>
<dbReference type="OrthoDB" id="9775950at2"/>
<feature type="transmembrane region" description="Helical" evidence="6">
    <location>
        <begin position="362"/>
        <end position="383"/>
    </location>
</feature>
<evidence type="ECO:0000313" key="8">
    <source>
        <dbReference type="Proteomes" id="UP000196365"/>
    </source>
</evidence>
<dbReference type="GO" id="GO:0005886">
    <property type="term" value="C:plasma membrane"/>
    <property type="evidence" value="ECO:0007669"/>
    <property type="project" value="UniProtKB-SubCell"/>
</dbReference>
<feature type="transmembrane region" description="Helical" evidence="6">
    <location>
        <begin position="326"/>
        <end position="350"/>
    </location>
</feature>
<dbReference type="InterPro" id="IPR050833">
    <property type="entry name" value="Poly_Biosynth_Transport"/>
</dbReference>
<feature type="transmembrane region" description="Helical" evidence="6">
    <location>
        <begin position="419"/>
        <end position="437"/>
    </location>
</feature>
<dbReference type="InterPro" id="IPR002797">
    <property type="entry name" value="Polysacc_synth"/>
</dbReference>
<organism evidence="7 8">
    <name type="scientific">Garciella nitratireducens DSM 15102</name>
    <dbReference type="NCBI Taxonomy" id="1121911"/>
    <lineage>
        <taxon>Bacteria</taxon>
        <taxon>Bacillati</taxon>
        <taxon>Bacillota</taxon>
        <taxon>Clostridia</taxon>
        <taxon>Eubacteriales</taxon>
        <taxon>Eubacteriaceae</taxon>
        <taxon>Garciella</taxon>
    </lineage>
</organism>
<dbReference type="InterPro" id="IPR024923">
    <property type="entry name" value="PG_synth_SpoVB"/>
</dbReference>
<evidence type="ECO:0000256" key="5">
    <source>
        <dbReference type="ARBA" id="ARBA00023136"/>
    </source>
</evidence>
<keyword evidence="4 6" id="KW-1133">Transmembrane helix</keyword>
<comment type="subcellular location">
    <subcellularLocation>
        <location evidence="1">Cell membrane</location>
        <topology evidence="1">Multi-pass membrane protein</topology>
    </subcellularLocation>
</comment>
<dbReference type="Pfam" id="PF01943">
    <property type="entry name" value="Polysacc_synt"/>
    <property type="match status" value="1"/>
</dbReference>
<name>A0A1T4L4J9_9FIRM</name>
<feature type="transmembrane region" description="Helical" evidence="6">
    <location>
        <begin position="187"/>
        <end position="208"/>
    </location>
</feature>
<reference evidence="7 8" key="1">
    <citation type="submission" date="2017-02" db="EMBL/GenBank/DDBJ databases">
        <authorList>
            <person name="Peterson S.W."/>
        </authorList>
    </citation>
    <scope>NUCLEOTIDE SEQUENCE [LARGE SCALE GENOMIC DNA]</scope>
    <source>
        <strain evidence="7 8">DSM 15102</strain>
    </source>
</reference>
<dbReference type="CDD" id="cd13124">
    <property type="entry name" value="MATE_SpoVB_like"/>
    <property type="match status" value="1"/>
</dbReference>
<evidence type="ECO:0000256" key="6">
    <source>
        <dbReference type="SAM" id="Phobius"/>
    </source>
</evidence>
<dbReference type="PIRSF" id="PIRSF038958">
    <property type="entry name" value="PG_synth_SpoVB"/>
    <property type="match status" value="1"/>
</dbReference>
<feature type="transmembrane region" description="Helical" evidence="6">
    <location>
        <begin position="161"/>
        <end position="181"/>
    </location>
</feature>
<dbReference type="PANTHER" id="PTHR30250:SF21">
    <property type="entry name" value="LIPID II FLIPPASE MURJ"/>
    <property type="match status" value="1"/>
</dbReference>
<accession>A0A1T4L4J9</accession>
<protein>
    <submittedName>
        <fullName evidence="7">Stage V sporulation protein B</fullName>
    </submittedName>
</protein>
<feature type="transmembrane region" description="Helical" evidence="6">
    <location>
        <begin position="87"/>
        <end position="106"/>
    </location>
</feature>
<evidence type="ECO:0000256" key="1">
    <source>
        <dbReference type="ARBA" id="ARBA00004651"/>
    </source>
</evidence>
<evidence type="ECO:0000256" key="4">
    <source>
        <dbReference type="ARBA" id="ARBA00022989"/>
    </source>
</evidence>
<dbReference type="RefSeq" id="WP_087678259.1">
    <property type="nucleotide sequence ID" value="NZ_FUWV01000003.1"/>
</dbReference>
<evidence type="ECO:0000313" key="7">
    <source>
        <dbReference type="EMBL" id="SJZ49636.1"/>
    </source>
</evidence>
<feature type="transmembrane region" description="Helical" evidence="6">
    <location>
        <begin position="292"/>
        <end position="314"/>
    </location>
</feature>
<keyword evidence="5 6" id="KW-0472">Membrane</keyword>
<proteinExistence type="predicted"/>
<dbReference type="AlphaFoldDB" id="A0A1T4L4J9"/>
<feature type="transmembrane region" description="Helical" evidence="6">
    <location>
        <begin position="47"/>
        <end position="66"/>
    </location>
</feature>
<dbReference type="EMBL" id="FUWV01000003">
    <property type="protein sequence ID" value="SJZ49636.1"/>
    <property type="molecule type" value="Genomic_DNA"/>
</dbReference>
<gene>
    <name evidence="7" type="ORF">SAMN02745973_00833</name>
</gene>
<feature type="transmembrane region" description="Helical" evidence="6">
    <location>
        <begin position="236"/>
        <end position="256"/>
    </location>
</feature>
<dbReference type="Proteomes" id="UP000196365">
    <property type="component" value="Unassembled WGS sequence"/>
</dbReference>
<feature type="transmembrane region" description="Helical" evidence="6">
    <location>
        <begin position="121"/>
        <end position="140"/>
    </location>
</feature>
<keyword evidence="3 6" id="KW-0812">Transmembrane</keyword>
<feature type="transmembrane region" description="Helical" evidence="6">
    <location>
        <begin position="458"/>
        <end position="476"/>
    </location>
</feature>